<evidence type="ECO:0000313" key="3">
    <source>
        <dbReference type="Proteomes" id="UP001154282"/>
    </source>
</evidence>
<gene>
    <name evidence="2" type="ORF">LITE_LOCUS34301</name>
</gene>
<comment type="caution">
    <text evidence="2">The sequence shown here is derived from an EMBL/GenBank/DDBJ whole genome shotgun (WGS) entry which is preliminary data.</text>
</comment>
<dbReference type="InterPro" id="IPR018962">
    <property type="entry name" value="DUF1995"/>
</dbReference>
<sequence length="111" mass="12647">MVFLETLMEKTDTQRVKAICRDAGAAALLNRGFHFTMFPIIRLGNRKPVDSEDEIVVMLVPDYQMVSSVEKITASLSDDLPRQLIMWNPCLISEDVGVGINVRNLRRYFSK</sequence>
<keyword evidence="3" id="KW-1185">Reference proteome</keyword>
<name>A0AAV0NN95_9ROSI</name>
<feature type="domain" description="DUF1995" evidence="1">
    <location>
        <begin position="3"/>
        <end position="109"/>
    </location>
</feature>
<evidence type="ECO:0000313" key="2">
    <source>
        <dbReference type="EMBL" id="CAI0460055.1"/>
    </source>
</evidence>
<dbReference type="InterPro" id="IPR053021">
    <property type="entry name" value="Chloroplast_ADK"/>
</dbReference>
<evidence type="ECO:0000259" key="1">
    <source>
        <dbReference type="Pfam" id="PF09353"/>
    </source>
</evidence>
<proteinExistence type="predicted"/>
<dbReference type="Pfam" id="PF09353">
    <property type="entry name" value="DUF1995"/>
    <property type="match status" value="1"/>
</dbReference>
<organism evidence="2 3">
    <name type="scientific">Linum tenue</name>
    <dbReference type="NCBI Taxonomy" id="586396"/>
    <lineage>
        <taxon>Eukaryota</taxon>
        <taxon>Viridiplantae</taxon>
        <taxon>Streptophyta</taxon>
        <taxon>Embryophyta</taxon>
        <taxon>Tracheophyta</taxon>
        <taxon>Spermatophyta</taxon>
        <taxon>Magnoliopsida</taxon>
        <taxon>eudicotyledons</taxon>
        <taxon>Gunneridae</taxon>
        <taxon>Pentapetalae</taxon>
        <taxon>rosids</taxon>
        <taxon>fabids</taxon>
        <taxon>Malpighiales</taxon>
        <taxon>Linaceae</taxon>
        <taxon>Linum</taxon>
    </lineage>
</organism>
<dbReference type="PANTHER" id="PTHR35509:SF1">
    <property type="entry name" value="DOMAIN PROTEIN, PUTATIVE (DUF1995)-RELATED"/>
    <property type="match status" value="1"/>
</dbReference>
<dbReference type="AlphaFoldDB" id="A0AAV0NN95"/>
<reference evidence="2" key="1">
    <citation type="submission" date="2022-08" db="EMBL/GenBank/DDBJ databases">
        <authorList>
            <person name="Gutierrez-Valencia J."/>
        </authorList>
    </citation>
    <scope>NUCLEOTIDE SEQUENCE</scope>
</reference>
<protein>
    <recommendedName>
        <fullName evidence="1">DUF1995 domain-containing protein</fullName>
    </recommendedName>
</protein>
<dbReference type="Proteomes" id="UP001154282">
    <property type="component" value="Unassembled WGS sequence"/>
</dbReference>
<accession>A0AAV0NN95</accession>
<dbReference type="EMBL" id="CAMGYJ010000008">
    <property type="protein sequence ID" value="CAI0460055.1"/>
    <property type="molecule type" value="Genomic_DNA"/>
</dbReference>
<dbReference type="PANTHER" id="PTHR35509">
    <property type="entry name" value="DOMAIN PROTEIN, PUTATIVE (DUF1995)-RELATED"/>
    <property type="match status" value="1"/>
</dbReference>